<keyword evidence="2" id="KW-1185">Reference proteome</keyword>
<dbReference type="Proteomes" id="UP000054248">
    <property type="component" value="Unassembled WGS sequence"/>
</dbReference>
<gene>
    <name evidence="1" type="ORF">M407DRAFT_20184</name>
</gene>
<dbReference type="EMBL" id="KN822968">
    <property type="protein sequence ID" value="KIO30862.1"/>
    <property type="molecule type" value="Genomic_DNA"/>
</dbReference>
<organism evidence="1 2">
    <name type="scientific">Tulasnella calospora MUT 4182</name>
    <dbReference type="NCBI Taxonomy" id="1051891"/>
    <lineage>
        <taxon>Eukaryota</taxon>
        <taxon>Fungi</taxon>
        <taxon>Dikarya</taxon>
        <taxon>Basidiomycota</taxon>
        <taxon>Agaricomycotina</taxon>
        <taxon>Agaricomycetes</taxon>
        <taxon>Cantharellales</taxon>
        <taxon>Tulasnellaceae</taxon>
        <taxon>Tulasnella</taxon>
    </lineage>
</organism>
<protein>
    <submittedName>
        <fullName evidence="1">Uncharacterized protein</fullName>
    </submittedName>
</protein>
<evidence type="ECO:0000313" key="1">
    <source>
        <dbReference type="EMBL" id="KIO30862.1"/>
    </source>
</evidence>
<name>A0A0C3MB00_9AGAM</name>
<reference evidence="2" key="2">
    <citation type="submission" date="2015-01" db="EMBL/GenBank/DDBJ databases">
        <title>Evolutionary Origins and Diversification of the Mycorrhizal Mutualists.</title>
        <authorList>
            <consortium name="DOE Joint Genome Institute"/>
            <consortium name="Mycorrhizal Genomics Consortium"/>
            <person name="Kohler A."/>
            <person name="Kuo A."/>
            <person name="Nagy L.G."/>
            <person name="Floudas D."/>
            <person name="Copeland A."/>
            <person name="Barry K.W."/>
            <person name="Cichocki N."/>
            <person name="Veneault-Fourrey C."/>
            <person name="LaButti K."/>
            <person name="Lindquist E.A."/>
            <person name="Lipzen A."/>
            <person name="Lundell T."/>
            <person name="Morin E."/>
            <person name="Murat C."/>
            <person name="Riley R."/>
            <person name="Ohm R."/>
            <person name="Sun H."/>
            <person name="Tunlid A."/>
            <person name="Henrissat B."/>
            <person name="Grigoriev I.V."/>
            <person name="Hibbett D.S."/>
            <person name="Martin F."/>
        </authorList>
    </citation>
    <scope>NUCLEOTIDE SEQUENCE [LARGE SCALE GENOMIC DNA]</scope>
    <source>
        <strain evidence="2">MUT 4182</strain>
    </source>
</reference>
<feature type="non-terminal residue" evidence="1">
    <location>
        <position position="132"/>
    </location>
</feature>
<evidence type="ECO:0000313" key="2">
    <source>
        <dbReference type="Proteomes" id="UP000054248"/>
    </source>
</evidence>
<reference evidence="1 2" key="1">
    <citation type="submission" date="2014-04" db="EMBL/GenBank/DDBJ databases">
        <authorList>
            <consortium name="DOE Joint Genome Institute"/>
            <person name="Kuo A."/>
            <person name="Girlanda M."/>
            <person name="Perotto S."/>
            <person name="Kohler A."/>
            <person name="Nagy L.G."/>
            <person name="Floudas D."/>
            <person name="Copeland A."/>
            <person name="Barry K.W."/>
            <person name="Cichocki N."/>
            <person name="Veneault-Fourrey C."/>
            <person name="LaButti K."/>
            <person name="Lindquist E.A."/>
            <person name="Lipzen A."/>
            <person name="Lundell T."/>
            <person name="Morin E."/>
            <person name="Murat C."/>
            <person name="Sun H."/>
            <person name="Tunlid A."/>
            <person name="Henrissat B."/>
            <person name="Grigoriev I.V."/>
            <person name="Hibbett D.S."/>
            <person name="Martin F."/>
            <person name="Nordberg H.P."/>
            <person name="Cantor M.N."/>
            <person name="Hua S.X."/>
        </authorList>
    </citation>
    <scope>NUCLEOTIDE SEQUENCE [LARGE SCALE GENOMIC DNA]</scope>
    <source>
        <strain evidence="1 2">MUT 4182</strain>
    </source>
</reference>
<dbReference type="HOGENOM" id="CLU_1922212_0_0_1"/>
<dbReference type="AlphaFoldDB" id="A0A0C3MB00"/>
<proteinExistence type="predicted"/>
<sequence>MTPTSMKKYLSDINLAHKYSFDRPIPLSPLRPLKSAYDVRAALANPNLHSPIPSLARDIFPGVTYLTSFNRPELHRGYRNQLSQAFAGNATALHTRYLAKLSAELIQSKSYSVAGLGPNFVDIVKDVIQPIG</sequence>
<accession>A0A0C3MB00</accession>